<name>A0A1V3XN05_MYCKA</name>
<keyword evidence="2" id="KW-1133">Transmembrane helix</keyword>
<accession>A0A1V3XN05</accession>
<reference evidence="3 4" key="1">
    <citation type="submission" date="2017-02" db="EMBL/GenBank/DDBJ databases">
        <title>Complete genome sequences of Mycobacterium kansasii strains isolated from rhesus macaques.</title>
        <authorList>
            <person name="Panda A."/>
            <person name="Nagaraj S."/>
            <person name="Zhao X."/>
            <person name="Tettelin H."/>
            <person name="Detolla L.J."/>
        </authorList>
    </citation>
    <scope>NUCLEOTIDE SEQUENCE [LARGE SCALE GENOMIC DNA]</scope>
    <source>
        <strain evidence="3 4">11-3469</strain>
    </source>
</reference>
<dbReference type="EMBL" id="MVBN01000002">
    <property type="protein sequence ID" value="OOK80522.1"/>
    <property type="molecule type" value="Genomic_DNA"/>
</dbReference>
<proteinExistence type="predicted"/>
<dbReference type="AlphaFoldDB" id="A0A1V3XN05"/>
<feature type="region of interest" description="Disordered" evidence="1">
    <location>
        <begin position="62"/>
        <end position="82"/>
    </location>
</feature>
<feature type="transmembrane region" description="Helical" evidence="2">
    <location>
        <begin position="29"/>
        <end position="54"/>
    </location>
</feature>
<dbReference type="InterPro" id="IPR036259">
    <property type="entry name" value="MFS_trans_sf"/>
</dbReference>
<evidence type="ECO:0000256" key="1">
    <source>
        <dbReference type="SAM" id="MobiDB-lite"/>
    </source>
</evidence>
<dbReference type="Gene3D" id="1.20.1250.20">
    <property type="entry name" value="MFS general substrate transporter like domains"/>
    <property type="match status" value="1"/>
</dbReference>
<keyword evidence="2" id="KW-0472">Membrane</keyword>
<evidence type="ECO:0000256" key="2">
    <source>
        <dbReference type="SAM" id="Phobius"/>
    </source>
</evidence>
<sequence length="82" mass="9324">MFLDNLSHVIDVGHVRSVLRVPDSWAISFLYLCCSGSFLGFAFAFGQVLVHNFVAAGKPTHRRRCTRPRSPSSARCWDRWRG</sequence>
<protein>
    <submittedName>
        <fullName evidence="3">Putative integral membrane nitrite extrusion protein</fullName>
    </submittedName>
</protein>
<gene>
    <name evidence="3" type="ORF">BZL29_2358</name>
</gene>
<comment type="caution">
    <text evidence="3">The sequence shown here is derived from an EMBL/GenBank/DDBJ whole genome shotgun (WGS) entry which is preliminary data.</text>
</comment>
<organism evidence="3 4">
    <name type="scientific">Mycobacterium kansasii</name>
    <dbReference type="NCBI Taxonomy" id="1768"/>
    <lineage>
        <taxon>Bacteria</taxon>
        <taxon>Bacillati</taxon>
        <taxon>Actinomycetota</taxon>
        <taxon>Actinomycetes</taxon>
        <taxon>Mycobacteriales</taxon>
        <taxon>Mycobacteriaceae</taxon>
        <taxon>Mycobacterium</taxon>
    </lineage>
</organism>
<keyword evidence="2" id="KW-0812">Transmembrane</keyword>
<dbReference type="Proteomes" id="UP000188532">
    <property type="component" value="Unassembled WGS sequence"/>
</dbReference>
<evidence type="ECO:0000313" key="3">
    <source>
        <dbReference type="EMBL" id="OOK80522.1"/>
    </source>
</evidence>
<evidence type="ECO:0000313" key="4">
    <source>
        <dbReference type="Proteomes" id="UP000188532"/>
    </source>
</evidence>